<accession>A0AA37IIT0</accession>
<name>A0AA37IIT0_9BURK</name>
<dbReference type="AlphaFoldDB" id="A0AA37IIT0"/>
<dbReference type="EMBL" id="BPUS01000011">
    <property type="protein sequence ID" value="GJH27536.1"/>
    <property type="molecule type" value="Genomic_DNA"/>
</dbReference>
<dbReference type="Proteomes" id="UP001055111">
    <property type="component" value="Unassembled WGS sequence"/>
</dbReference>
<reference evidence="1" key="1">
    <citation type="submission" date="2022-09" db="EMBL/GenBank/DDBJ databases">
        <title>Isolation and characterization of 3-chlorobenzoate degrading bacteria from soils in Shizuoka.</title>
        <authorList>
            <person name="Ifat A."/>
            <person name="Ogawa N."/>
            <person name="Kimbara K."/>
            <person name="Moriuchi R."/>
            <person name="Dohra H."/>
            <person name="Shintani M."/>
        </authorList>
    </citation>
    <scope>NUCLEOTIDE SEQUENCE</scope>
    <source>
        <strain evidence="1">19CS4-2</strain>
    </source>
</reference>
<evidence type="ECO:0000313" key="1">
    <source>
        <dbReference type="EMBL" id="GJH27536.1"/>
    </source>
</evidence>
<dbReference type="RefSeq" id="WP_238214263.1">
    <property type="nucleotide sequence ID" value="NZ_BPUS01000011.1"/>
</dbReference>
<gene>
    <name evidence="1" type="ORF">CBA19CS42_23490</name>
</gene>
<sequence>MKTSVSTTIKLAVRHRKIHAKHQNAYAVRPTVHECPGAAIVHEGRSALQRKPDVMNLAAGGVG</sequence>
<protein>
    <submittedName>
        <fullName evidence="1">Uncharacterized protein</fullName>
    </submittedName>
</protein>
<organism evidence="1 2">
    <name type="scientific">Caballeronia novacaledonica</name>
    <dbReference type="NCBI Taxonomy" id="1544861"/>
    <lineage>
        <taxon>Bacteria</taxon>
        <taxon>Pseudomonadati</taxon>
        <taxon>Pseudomonadota</taxon>
        <taxon>Betaproteobacteria</taxon>
        <taxon>Burkholderiales</taxon>
        <taxon>Burkholderiaceae</taxon>
        <taxon>Caballeronia</taxon>
    </lineage>
</organism>
<proteinExistence type="predicted"/>
<evidence type="ECO:0000313" key="2">
    <source>
        <dbReference type="Proteomes" id="UP001055111"/>
    </source>
</evidence>
<comment type="caution">
    <text evidence="1">The sequence shown here is derived from an EMBL/GenBank/DDBJ whole genome shotgun (WGS) entry which is preliminary data.</text>
</comment>